<proteinExistence type="predicted"/>
<organism evidence="1 2">
    <name type="scientific">Hydnum rufescens UP504</name>
    <dbReference type="NCBI Taxonomy" id="1448309"/>
    <lineage>
        <taxon>Eukaryota</taxon>
        <taxon>Fungi</taxon>
        <taxon>Dikarya</taxon>
        <taxon>Basidiomycota</taxon>
        <taxon>Agaricomycotina</taxon>
        <taxon>Agaricomycetes</taxon>
        <taxon>Cantharellales</taxon>
        <taxon>Hydnaceae</taxon>
        <taxon>Hydnum</taxon>
    </lineage>
</organism>
<reference evidence="1" key="1">
    <citation type="journal article" date="2020" name="Nat. Commun.">
        <title>Large-scale genome sequencing of mycorrhizal fungi provides insights into the early evolution of symbiotic traits.</title>
        <authorList>
            <person name="Miyauchi S."/>
            <person name="Kiss E."/>
            <person name="Kuo A."/>
            <person name="Drula E."/>
            <person name="Kohler A."/>
            <person name="Sanchez-Garcia M."/>
            <person name="Morin E."/>
            <person name="Andreopoulos B."/>
            <person name="Barry K.W."/>
            <person name="Bonito G."/>
            <person name="Buee M."/>
            <person name="Carver A."/>
            <person name="Chen C."/>
            <person name="Cichocki N."/>
            <person name="Clum A."/>
            <person name="Culley D."/>
            <person name="Crous P.W."/>
            <person name="Fauchery L."/>
            <person name="Girlanda M."/>
            <person name="Hayes R.D."/>
            <person name="Keri Z."/>
            <person name="LaButti K."/>
            <person name="Lipzen A."/>
            <person name="Lombard V."/>
            <person name="Magnuson J."/>
            <person name="Maillard F."/>
            <person name="Murat C."/>
            <person name="Nolan M."/>
            <person name="Ohm R.A."/>
            <person name="Pangilinan J."/>
            <person name="Pereira M.F."/>
            <person name="Perotto S."/>
            <person name="Peter M."/>
            <person name="Pfister S."/>
            <person name="Riley R."/>
            <person name="Sitrit Y."/>
            <person name="Stielow J.B."/>
            <person name="Szollosi G."/>
            <person name="Zifcakova L."/>
            <person name="Stursova M."/>
            <person name="Spatafora J.W."/>
            <person name="Tedersoo L."/>
            <person name="Vaario L.M."/>
            <person name="Yamada A."/>
            <person name="Yan M."/>
            <person name="Wang P."/>
            <person name="Xu J."/>
            <person name="Bruns T."/>
            <person name="Baldrian P."/>
            <person name="Vilgalys R."/>
            <person name="Dunand C."/>
            <person name="Henrissat B."/>
            <person name="Grigoriev I.V."/>
            <person name="Hibbett D."/>
            <person name="Nagy L.G."/>
            <person name="Martin F.M."/>
        </authorList>
    </citation>
    <scope>NUCLEOTIDE SEQUENCE</scope>
    <source>
        <strain evidence="1">UP504</strain>
    </source>
</reference>
<evidence type="ECO:0000313" key="1">
    <source>
        <dbReference type="EMBL" id="KAF9512212.1"/>
    </source>
</evidence>
<dbReference type="EMBL" id="MU128990">
    <property type="protein sequence ID" value="KAF9512212.1"/>
    <property type="molecule type" value="Genomic_DNA"/>
</dbReference>
<comment type="caution">
    <text evidence="1">The sequence shown here is derived from an EMBL/GenBank/DDBJ whole genome shotgun (WGS) entry which is preliminary data.</text>
</comment>
<gene>
    <name evidence="1" type="ORF">BS47DRAFT_1102112</name>
</gene>
<dbReference type="Proteomes" id="UP000886523">
    <property type="component" value="Unassembled WGS sequence"/>
</dbReference>
<keyword evidence="2" id="KW-1185">Reference proteome</keyword>
<accession>A0A9P6DSJ2</accession>
<name>A0A9P6DSJ2_9AGAM</name>
<dbReference type="AlphaFoldDB" id="A0A9P6DSJ2"/>
<evidence type="ECO:0000313" key="2">
    <source>
        <dbReference type="Proteomes" id="UP000886523"/>
    </source>
</evidence>
<protein>
    <submittedName>
        <fullName evidence="1">Uncharacterized protein</fullName>
    </submittedName>
</protein>
<sequence>MSVNHTRPFPPAIFLRAQEARMPHSRRLHPFGIEMDGGEIGPFKLICLIMRLPLKCRRARTSRWALGGCFQATATAATQQLA</sequence>